<protein>
    <submittedName>
        <fullName evidence="1">Uncharacterized protein</fullName>
    </submittedName>
</protein>
<dbReference type="AlphaFoldDB" id="A0A2Z2NJT0"/>
<dbReference type="Proteomes" id="UP000250079">
    <property type="component" value="Chromosome"/>
</dbReference>
<proteinExistence type="predicted"/>
<reference evidence="1 2" key="1">
    <citation type="submission" date="2016-12" db="EMBL/GenBank/DDBJ databases">
        <authorList>
            <person name="Song W.-J."/>
            <person name="Kurnit D.M."/>
        </authorList>
    </citation>
    <scope>NUCLEOTIDE SEQUENCE [LARGE SCALE GENOMIC DNA]</scope>
    <source>
        <strain evidence="1 2">IMCC3135</strain>
    </source>
</reference>
<organism evidence="1 2">
    <name type="scientific">Granulosicoccus antarcticus IMCC3135</name>
    <dbReference type="NCBI Taxonomy" id="1192854"/>
    <lineage>
        <taxon>Bacteria</taxon>
        <taxon>Pseudomonadati</taxon>
        <taxon>Pseudomonadota</taxon>
        <taxon>Gammaproteobacteria</taxon>
        <taxon>Chromatiales</taxon>
        <taxon>Granulosicoccaceae</taxon>
        <taxon>Granulosicoccus</taxon>
    </lineage>
</organism>
<accession>A0A2Z2NJT0</accession>
<keyword evidence="2" id="KW-1185">Reference proteome</keyword>
<sequence length="54" mass="6337">MFVAHFSLVNNAYNKSKFLLPISSKYKIMANLRRNNKSNYKDKGPPAYFMHVKN</sequence>
<dbReference type="KEGG" id="gai:IMCC3135_01035"/>
<dbReference type="EMBL" id="CP018632">
    <property type="protein sequence ID" value="ASJ70331.1"/>
    <property type="molecule type" value="Genomic_DNA"/>
</dbReference>
<evidence type="ECO:0000313" key="1">
    <source>
        <dbReference type="EMBL" id="ASJ70331.1"/>
    </source>
</evidence>
<evidence type="ECO:0000313" key="2">
    <source>
        <dbReference type="Proteomes" id="UP000250079"/>
    </source>
</evidence>
<gene>
    <name evidence="1" type="ORF">IMCC3135_01035</name>
</gene>
<name>A0A2Z2NJT0_9GAMM</name>